<reference evidence="2" key="1">
    <citation type="submission" date="2019-12" db="EMBL/GenBank/DDBJ databases">
        <title>The DNA Methylation Landscape of Giant Viruses.</title>
        <authorList>
            <person name="Jeudy S."/>
            <person name="Rigou S."/>
            <person name="Alempic J.-M."/>
            <person name="Claverie J.-M."/>
            <person name="Abergel C."/>
            <person name="Legendre M."/>
        </authorList>
    </citation>
    <scope>NUCLEOTIDE SEQUENCE</scope>
    <source>
        <strain evidence="2">P4</strain>
    </source>
</reference>
<feature type="region of interest" description="Disordered" evidence="1">
    <location>
        <begin position="65"/>
        <end position="91"/>
    </location>
</feature>
<keyword evidence="3" id="KW-1185">Reference proteome</keyword>
<feature type="compositionally biased region" description="Basic residues" evidence="1">
    <location>
        <begin position="1"/>
        <end position="12"/>
    </location>
</feature>
<protein>
    <submittedName>
        <fullName evidence="2">Uncharacterized protein</fullName>
    </submittedName>
</protein>
<evidence type="ECO:0000256" key="1">
    <source>
        <dbReference type="SAM" id="MobiDB-lite"/>
    </source>
</evidence>
<dbReference type="Proteomes" id="UP001224087">
    <property type="component" value="Segment"/>
</dbReference>
<sequence length="226" mass="25874">MFRTKKTVKTNRRIREVSNPPRVHSSSEDDLSNDNKVLSEDTMEQTGVLSILEALSSPKVERDLSRVERDLSKRAERDLSRAERETPSSQCRLEKEELRETLHKLGNSLYYLASIIPNEDSWACHFVDTPPHKNNITRAKDKIISIFATLNSATEQFILLPFGDRPMECGFSRQVEFTLTCALGKTTVEAYHVCERGVHKLIFPDEVTISDKEYNLKSILPVNLEH</sequence>
<dbReference type="EMBL" id="MN873693">
    <property type="protein sequence ID" value="QIN54145.1"/>
    <property type="molecule type" value="Genomic_DNA"/>
</dbReference>
<evidence type="ECO:0000313" key="2">
    <source>
        <dbReference type="EMBL" id="QIN54145.1"/>
    </source>
</evidence>
<accession>A0A6G8MXU1</accession>
<evidence type="ECO:0000313" key="3">
    <source>
        <dbReference type="Proteomes" id="UP001224087"/>
    </source>
</evidence>
<feature type="region of interest" description="Disordered" evidence="1">
    <location>
        <begin position="1"/>
        <end position="42"/>
    </location>
</feature>
<name>A0A6G8MXU1_9VIRU</name>
<organism evidence="2 3">
    <name type="scientific">Cedratvirus kamchatka</name>
    <dbReference type="NCBI Taxonomy" id="2716914"/>
    <lineage>
        <taxon>Viruses</taxon>
        <taxon>Pithoviruses</taxon>
        <taxon>Orthocedratvirinae</taxon>
        <taxon>Alphacedratvirus</taxon>
        <taxon>Alphacedratvirus rossiense</taxon>
    </lineage>
</organism>
<proteinExistence type="predicted"/>
<gene>
    <name evidence="2" type="primary">ck20</name>
</gene>